<gene>
    <name evidence="1" type="ORF">PAQU9191_01469</name>
</gene>
<reference evidence="2" key="1">
    <citation type="submission" date="2017-06" db="EMBL/GenBank/DDBJ databases">
        <authorList>
            <person name="Rodrigo-Torres L."/>
            <person name="Arahal R. D."/>
            <person name="Lucena T."/>
        </authorList>
    </citation>
    <scope>NUCLEOTIDE SEQUENCE [LARGE SCALE GENOMIC DNA]</scope>
    <source>
        <strain evidence="2">type strain: CECT 9192</strain>
    </source>
</reference>
<dbReference type="EMBL" id="FYAH01000002">
    <property type="protein sequence ID" value="SMY16238.1"/>
    <property type="molecule type" value="Genomic_DNA"/>
</dbReference>
<name>A0A1Y6L0T1_9GAMM</name>
<protein>
    <submittedName>
        <fullName evidence="1">Uncharacterized protein</fullName>
    </submittedName>
</protein>
<sequence length="551" mass="63493">MITRSQSPDLPSSSINLSIEQLFEQQTNLFEIKLASNFGLFAKDRGFGFAIFCSSTISEDIFVPHRITEKILTNKPYFLSSLWAEVSSKKEGAKTKYRIENLWNELEDVITNTPKKHIKQAALSIKLLQEQKVISFEPKQKADINVHNEQLIFTYDDFLSAAKEKQLQYRLKQIGNPDKGWDRHNTIAYTYAEYFVERWANQYKLPVLDYNETNQFAPQDYNINSIDIDVKSVIGVGRRKGTQYSSFTDGNEVLIGVYTHTDKLNEDMIELSIDGVFDPKKYHPIDLRLSYLKLNTPPNVCYFSSIYDYFLSSKDNAHTQLTINTALIVYAANINVIPLLLKLCSKTNQEYLLKILITKQNSLLIPIISELIKKNSTELFPHYLADFIIQQTVQKQDLDTTNIKSLLELITIISPRQKRFILDLLKANETLQAVRCHWHPEETIADMGIDIYYADTSSVPTLRAICGCNPKFKTTFFTYSWKTNETLCYSSDDDICDLPNCGCLIHQYKDYHLGSVILGKSSCTKYGKNSYESWLAKREYPYQKSFVTHAY</sequence>
<evidence type="ECO:0000313" key="1">
    <source>
        <dbReference type="EMBL" id="SMY16238.1"/>
    </source>
</evidence>
<dbReference type="AlphaFoldDB" id="A0A1Y6L0T1"/>
<proteinExistence type="predicted"/>
<accession>A0A1Y6L0T1</accession>
<keyword evidence="2" id="KW-1185">Reference proteome</keyword>
<dbReference type="Proteomes" id="UP000196485">
    <property type="component" value="Unassembled WGS sequence"/>
</dbReference>
<organism evidence="1 2">
    <name type="scientific">Photobacterium aquimaris</name>
    <dbReference type="NCBI Taxonomy" id="512643"/>
    <lineage>
        <taxon>Bacteria</taxon>
        <taxon>Pseudomonadati</taxon>
        <taxon>Pseudomonadota</taxon>
        <taxon>Gammaproteobacteria</taxon>
        <taxon>Vibrionales</taxon>
        <taxon>Vibrionaceae</taxon>
        <taxon>Photobacterium</taxon>
    </lineage>
</organism>
<evidence type="ECO:0000313" key="2">
    <source>
        <dbReference type="Proteomes" id="UP000196485"/>
    </source>
</evidence>
<dbReference type="RefSeq" id="WP_087820334.1">
    <property type="nucleotide sequence ID" value="NZ_FYAH01000002.1"/>
</dbReference>